<feature type="compositionally biased region" description="Polar residues" evidence="4">
    <location>
        <begin position="187"/>
        <end position="209"/>
    </location>
</feature>
<keyword evidence="1" id="KW-0677">Repeat</keyword>
<dbReference type="SMART" id="SM00360">
    <property type="entry name" value="RRM"/>
    <property type="match status" value="2"/>
</dbReference>
<evidence type="ECO:0000256" key="3">
    <source>
        <dbReference type="PROSITE-ProRule" id="PRU00176"/>
    </source>
</evidence>
<evidence type="ECO:0000256" key="4">
    <source>
        <dbReference type="SAM" id="MobiDB-lite"/>
    </source>
</evidence>
<dbReference type="InterPro" id="IPR035979">
    <property type="entry name" value="RBD_domain_sf"/>
</dbReference>
<dbReference type="STRING" id="90262.A0A1X2I424"/>
<dbReference type="PROSITE" id="PS50102">
    <property type="entry name" value="RRM"/>
    <property type="match status" value="1"/>
</dbReference>
<dbReference type="EMBL" id="MCGE01000029">
    <property type="protein sequence ID" value="ORZ08929.1"/>
    <property type="molecule type" value="Genomic_DNA"/>
</dbReference>
<evidence type="ECO:0000313" key="6">
    <source>
        <dbReference type="EMBL" id="ORZ08929.1"/>
    </source>
</evidence>
<dbReference type="Pfam" id="PF00076">
    <property type="entry name" value="RRM_1"/>
    <property type="match status" value="1"/>
</dbReference>
<accession>A0A1X2I424</accession>
<dbReference type="PANTHER" id="PTHR24012">
    <property type="entry name" value="RNA BINDING PROTEIN"/>
    <property type="match status" value="1"/>
</dbReference>
<dbReference type="GO" id="GO:0009967">
    <property type="term" value="P:positive regulation of signal transduction"/>
    <property type="evidence" value="ECO:0007669"/>
    <property type="project" value="UniProtKB-ARBA"/>
</dbReference>
<dbReference type="FunFam" id="3.30.70.330:FF:000383">
    <property type="entry name" value="Sex lethal, isoform D"/>
    <property type="match status" value="1"/>
</dbReference>
<feature type="region of interest" description="Disordered" evidence="4">
    <location>
        <begin position="69"/>
        <end position="91"/>
    </location>
</feature>
<dbReference type="GO" id="GO:0005737">
    <property type="term" value="C:cytoplasm"/>
    <property type="evidence" value="ECO:0007669"/>
    <property type="project" value="UniProtKB-ARBA"/>
</dbReference>
<sequence length="329" mass="37784">LEPEAHGDILEISNLAPEIDDVHRLYDIFRPFGPLQLCISNGEGTAMIQYFNRTNSDEAIHQMHDNDLQQNRQQSEHQHMQNHDHQNQQQTPIMASKSHIDYMNLYVKNMDHQISNHHLHTLFGKFGRIISARVISHSVTKQSKGYGFVSFSREDEAARALEEMNGLVVFSKPLYVSYHVPKKGRNDQTNNRNNSTIKPSPVFSTIPSNNDTVQQAPNMRKYPQYTYQLNPPTVIDRPIANAPLTPEQRRISIESMASITTDTSTSIQRLKLTDAVLQYNCCSKERVSDIVDLLMTLRRRERSLCLFNADFLMEKVNLALESLDIFDDD</sequence>
<dbReference type="InterPro" id="IPR012677">
    <property type="entry name" value="Nucleotide-bd_a/b_plait_sf"/>
</dbReference>
<feature type="domain" description="RRM" evidence="5">
    <location>
        <begin position="103"/>
        <end position="181"/>
    </location>
</feature>
<keyword evidence="7" id="KW-1185">Reference proteome</keyword>
<feature type="non-terminal residue" evidence="6">
    <location>
        <position position="329"/>
    </location>
</feature>
<proteinExistence type="predicted"/>
<evidence type="ECO:0000256" key="1">
    <source>
        <dbReference type="ARBA" id="ARBA00022737"/>
    </source>
</evidence>
<evidence type="ECO:0000256" key="2">
    <source>
        <dbReference type="ARBA" id="ARBA00022884"/>
    </source>
</evidence>
<dbReference type="Proteomes" id="UP000193560">
    <property type="component" value="Unassembled WGS sequence"/>
</dbReference>
<name>A0A1X2I424_9FUNG</name>
<dbReference type="GO" id="GO:0003729">
    <property type="term" value="F:mRNA binding"/>
    <property type="evidence" value="ECO:0007669"/>
    <property type="project" value="UniProtKB-ARBA"/>
</dbReference>
<gene>
    <name evidence="6" type="ORF">BCR42DRAFT_300923</name>
</gene>
<feature type="non-terminal residue" evidence="6">
    <location>
        <position position="1"/>
    </location>
</feature>
<keyword evidence="2 3" id="KW-0694">RNA-binding</keyword>
<comment type="caution">
    <text evidence="6">The sequence shown here is derived from an EMBL/GenBank/DDBJ whole genome shotgun (WGS) entry which is preliminary data.</text>
</comment>
<dbReference type="Gene3D" id="3.30.70.330">
    <property type="match status" value="2"/>
</dbReference>
<evidence type="ECO:0000259" key="5">
    <source>
        <dbReference type="PROSITE" id="PS50102"/>
    </source>
</evidence>
<dbReference type="OrthoDB" id="6159137at2759"/>
<feature type="compositionally biased region" description="Basic and acidic residues" evidence="4">
    <location>
        <begin position="74"/>
        <end position="86"/>
    </location>
</feature>
<dbReference type="AlphaFoldDB" id="A0A1X2I424"/>
<dbReference type="InterPro" id="IPR000504">
    <property type="entry name" value="RRM_dom"/>
</dbReference>
<reference evidence="6 7" key="1">
    <citation type="submission" date="2016-07" db="EMBL/GenBank/DDBJ databases">
        <title>Pervasive Adenine N6-methylation of Active Genes in Fungi.</title>
        <authorList>
            <consortium name="DOE Joint Genome Institute"/>
            <person name="Mondo S.J."/>
            <person name="Dannebaum R.O."/>
            <person name="Kuo R.C."/>
            <person name="Labutti K."/>
            <person name="Haridas S."/>
            <person name="Kuo A."/>
            <person name="Salamov A."/>
            <person name="Ahrendt S.R."/>
            <person name="Lipzen A."/>
            <person name="Sullivan W."/>
            <person name="Andreopoulos W.B."/>
            <person name="Clum A."/>
            <person name="Lindquist E."/>
            <person name="Daum C."/>
            <person name="Ramamoorthy G.K."/>
            <person name="Gryganskyi A."/>
            <person name="Culley D."/>
            <person name="Magnuson J.K."/>
            <person name="James T.Y."/>
            <person name="O'Malley M.A."/>
            <person name="Stajich J.E."/>
            <person name="Spatafora J.W."/>
            <person name="Visel A."/>
            <person name="Grigoriev I.V."/>
        </authorList>
    </citation>
    <scope>NUCLEOTIDE SEQUENCE [LARGE SCALE GENOMIC DNA]</scope>
    <source>
        <strain evidence="6 7">NRRL 1336</strain>
    </source>
</reference>
<protein>
    <recommendedName>
        <fullName evidence="5">RRM domain-containing protein</fullName>
    </recommendedName>
</protein>
<evidence type="ECO:0000313" key="7">
    <source>
        <dbReference type="Proteomes" id="UP000193560"/>
    </source>
</evidence>
<dbReference type="GO" id="GO:0010629">
    <property type="term" value="P:negative regulation of gene expression"/>
    <property type="evidence" value="ECO:0007669"/>
    <property type="project" value="UniProtKB-ARBA"/>
</dbReference>
<dbReference type="SUPFAM" id="SSF54928">
    <property type="entry name" value="RNA-binding domain, RBD"/>
    <property type="match status" value="2"/>
</dbReference>
<organism evidence="6 7">
    <name type="scientific">Absidia repens</name>
    <dbReference type="NCBI Taxonomy" id="90262"/>
    <lineage>
        <taxon>Eukaryota</taxon>
        <taxon>Fungi</taxon>
        <taxon>Fungi incertae sedis</taxon>
        <taxon>Mucoromycota</taxon>
        <taxon>Mucoromycotina</taxon>
        <taxon>Mucoromycetes</taxon>
        <taxon>Mucorales</taxon>
        <taxon>Cunninghamellaceae</taxon>
        <taxon>Absidia</taxon>
    </lineage>
</organism>
<feature type="region of interest" description="Disordered" evidence="4">
    <location>
        <begin position="181"/>
        <end position="209"/>
    </location>
</feature>